<protein>
    <recommendedName>
        <fullName evidence="10">Mid2 domain-containing protein</fullName>
    </recommendedName>
</protein>
<evidence type="ECO:0000256" key="1">
    <source>
        <dbReference type="ARBA" id="ARBA00004167"/>
    </source>
</evidence>
<evidence type="ECO:0000256" key="6">
    <source>
        <dbReference type="SAM" id="Phobius"/>
    </source>
</evidence>
<dbReference type="InterPro" id="IPR051694">
    <property type="entry name" value="Immunoregulatory_rcpt-like"/>
</dbReference>
<keyword evidence="2 6" id="KW-0812">Transmembrane</keyword>
<dbReference type="PROSITE" id="PS51257">
    <property type="entry name" value="PROKAR_LIPOPROTEIN"/>
    <property type="match status" value="1"/>
</dbReference>
<dbReference type="GO" id="GO:0016020">
    <property type="term" value="C:membrane"/>
    <property type="evidence" value="ECO:0007669"/>
    <property type="project" value="UniProtKB-SubCell"/>
</dbReference>
<evidence type="ECO:0000256" key="4">
    <source>
        <dbReference type="ARBA" id="ARBA00023136"/>
    </source>
</evidence>
<dbReference type="OrthoDB" id="5058486at2759"/>
<feature type="signal peptide" evidence="7">
    <location>
        <begin position="1"/>
        <end position="22"/>
    </location>
</feature>
<feature type="region of interest" description="Disordered" evidence="5">
    <location>
        <begin position="234"/>
        <end position="279"/>
    </location>
</feature>
<reference evidence="8" key="1">
    <citation type="journal article" date="2017" name="Mycologia">
        <title>Fusarium algeriense, sp. nov., a novel toxigenic crown rot pathogen of durum wheat from Algeria is nested in the Fusarium burgessii species complex.</title>
        <authorList>
            <person name="Laraba I."/>
            <person name="Keddad A."/>
            <person name="Boureghda H."/>
            <person name="Abdallah N."/>
            <person name="Vaughan M.M."/>
            <person name="Proctor R.H."/>
            <person name="Busman M."/>
            <person name="O'Donnell K."/>
        </authorList>
    </citation>
    <scope>NUCLEOTIDE SEQUENCE</scope>
    <source>
        <strain evidence="8">NRRL 25174</strain>
    </source>
</reference>
<feature type="region of interest" description="Disordered" evidence="5">
    <location>
        <begin position="168"/>
        <end position="193"/>
    </location>
</feature>
<accession>A0A9P5AIS6</accession>
<evidence type="ECO:0000256" key="7">
    <source>
        <dbReference type="SAM" id="SignalP"/>
    </source>
</evidence>
<dbReference type="PANTHER" id="PTHR15549">
    <property type="entry name" value="PAIRED IMMUNOGLOBULIN-LIKE TYPE 2 RECEPTOR"/>
    <property type="match status" value="1"/>
</dbReference>
<keyword evidence="3 6" id="KW-1133">Transmembrane helix</keyword>
<dbReference type="Proteomes" id="UP000730481">
    <property type="component" value="Unassembled WGS sequence"/>
</dbReference>
<evidence type="ECO:0008006" key="10">
    <source>
        <dbReference type="Google" id="ProtNLM"/>
    </source>
</evidence>
<keyword evidence="4 6" id="KW-0472">Membrane</keyword>
<feature type="compositionally biased region" description="Basic and acidic residues" evidence="5">
    <location>
        <begin position="246"/>
        <end position="257"/>
    </location>
</feature>
<name>A0A9P5AIS6_9HYPO</name>
<dbReference type="GO" id="GO:0071944">
    <property type="term" value="C:cell periphery"/>
    <property type="evidence" value="ECO:0007669"/>
    <property type="project" value="UniProtKB-ARBA"/>
</dbReference>
<keyword evidence="9" id="KW-1185">Reference proteome</keyword>
<comment type="subcellular location">
    <subcellularLocation>
        <location evidence="1">Membrane</location>
        <topology evidence="1">Single-pass membrane protein</topology>
    </subcellularLocation>
</comment>
<dbReference type="AlphaFoldDB" id="A0A9P5AIS6"/>
<evidence type="ECO:0000256" key="3">
    <source>
        <dbReference type="ARBA" id="ARBA00022989"/>
    </source>
</evidence>
<dbReference type="EMBL" id="PVQB02000279">
    <property type="protein sequence ID" value="KAF4339545.1"/>
    <property type="molecule type" value="Genomic_DNA"/>
</dbReference>
<evidence type="ECO:0000256" key="2">
    <source>
        <dbReference type="ARBA" id="ARBA00022692"/>
    </source>
</evidence>
<evidence type="ECO:0000256" key="5">
    <source>
        <dbReference type="SAM" id="MobiDB-lite"/>
    </source>
</evidence>
<sequence length="279" mass="30208">MRLIAIRGLALTLLASLGSCDSKFIRPPEWDPKQDADKDMINNIHYDAGEKIPILYETDVKKIDFWIWQLLGDSEAGLQLITGRGGSFWEAQHDVANKSNNNDDTVYYFAIYASGESEPLAQSQYVNVSAPRPDKTETVTISVSASRTLSFSTDLSTMKTSIISATYTTEPTDSSSSEGTESTSDSKSHSGLSAAATGGVAAGATIGGLLILGGIGWLIWRRLARRNRNRTVAELPGDVSHNHHQHQPDLSRTKVELPGDPGTYPSGYARSPPGMHEAL</sequence>
<organism evidence="8 9">
    <name type="scientific">Fusarium beomiforme</name>
    <dbReference type="NCBI Taxonomy" id="44412"/>
    <lineage>
        <taxon>Eukaryota</taxon>
        <taxon>Fungi</taxon>
        <taxon>Dikarya</taxon>
        <taxon>Ascomycota</taxon>
        <taxon>Pezizomycotina</taxon>
        <taxon>Sordariomycetes</taxon>
        <taxon>Hypocreomycetidae</taxon>
        <taxon>Hypocreales</taxon>
        <taxon>Nectriaceae</taxon>
        <taxon>Fusarium</taxon>
        <taxon>Fusarium burgessii species complex</taxon>
    </lineage>
</organism>
<keyword evidence="7" id="KW-0732">Signal</keyword>
<feature type="transmembrane region" description="Helical" evidence="6">
    <location>
        <begin position="192"/>
        <end position="220"/>
    </location>
</feature>
<proteinExistence type="predicted"/>
<feature type="chain" id="PRO_5040398712" description="Mid2 domain-containing protein" evidence="7">
    <location>
        <begin position="23"/>
        <end position="279"/>
    </location>
</feature>
<comment type="caution">
    <text evidence="8">The sequence shown here is derived from an EMBL/GenBank/DDBJ whole genome shotgun (WGS) entry which is preliminary data.</text>
</comment>
<gene>
    <name evidence="8" type="ORF">FBEOM_6539</name>
</gene>
<evidence type="ECO:0000313" key="9">
    <source>
        <dbReference type="Proteomes" id="UP000730481"/>
    </source>
</evidence>
<reference evidence="8" key="2">
    <citation type="submission" date="2020-02" db="EMBL/GenBank/DDBJ databases">
        <title>Identification and distribution of gene clusters putatively required for synthesis of sphingolipid metabolism inhibitors in phylogenetically diverse species of the filamentous fungus Fusarium.</title>
        <authorList>
            <person name="Kim H.-S."/>
            <person name="Busman M."/>
            <person name="Brown D.W."/>
            <person name="Divon H."/>
            <person name="Uhlig S."/>
            <person name="Proctor R.H."/>
        </authorList>
    </citation>
    <scope>NUCLEOTIDE SEQUENCE</scope>
    <source>
        <strain evidence="8">NRRL 25174</strain>
    </source>
</reference>
<evidence type="ECO:0000313" key="8">
    <source>
        <dbReference type="EMBL" id="KAF4339545.1"/>
    </source>
</evidence>